<gene>
    <name evidence="1" type="ORF">STARVERO_00347</name>
</gene>
<evidence type="ECO:0000313" key="1">
    <source>
        <dbReference type="EMBL" id="CAA0086977.1"/>
    </source>
</evidence>
<name>A0A5S9NAH8_9HYPH</name>
<proteinExistence type="predicted"/>
<dbReference type="EMBL" id="CACSAS010000001">
    <property type="protein sequence ID" value="CAA0086977.1"/>
    <property type="molecule type" value="Genomic_DNA"/>
</dbReference>
<organism evidence="1 2">
    <name type="scientific">Starkeya nomas</name>
    <dbReference type="NCBI Taxonomy" id="2666134"/>
    <lineage>
        <taxon>Bacteria</taxon>
        <taxon>Pseudomonadati</taxon>
        <taxon>Pseudomonadota</taxon>
        <taxon>Alphaproteobacteria</taxon>
        <taxon>Hyphomicrobiales</taxon>
        <taxon>Xanthobacteraceae</taxon>
        <taxon>Starkeya</taxon>
    </lineage>
</organism>
<sequence length="79" mass="8988">MMPRARDQHPDMPPLLALELHGRIGGLIRERHDLLKQMSRMAPRCRRRLDAERAVAALTRQILAAEISLGPAVKKDRKS</sequence>
<accession>A0A5S9NAH8</accession>
<protein>
    <submittedName>
        <fullName evidence="1">Uncharacterized protein</fullName>
    </submittedName>
</protein>
<evidence type="ECO:0000313" key="2">
    <source>
        <dbReference type="Proteomes" id="UP000433050"/>
    </source>
</evidence>
<keyword evidence="2" id="KW-1185">Reference proteome</keyword>
<dbReference type="AlphaFoldDB" id="A0A5S9NAH8"/>
<dbReference type="Proteomes" id="UP000433050">
    <property type="component" value="Unassembled WGS sequence"/>
</dbReference>
<reference evidence="1 2" key="1">
    <citation type="submission" date="2019-12" db="EMBL/GenBank/DDBJ databases">
        <authorList>
            <person name="Reyes-Prieto M."/>
        </authorList>
    </citation>
    <scope>NUCLEOTIDE SEQUENCE [LARGE SCALE GENOMIC DNA]</scope>
    <source>
        <strain evidence="1">HF14-78462</strain>
    </source>
</reference>